<dbReference type="Pfam" id="PF00106">
    <property type="entry name" value="adh_short"/>
    <property type="match status" value="1"/>
</dbReference>
<dbReference type="EMBL" id="QOKY01000172">
    <property type="protein sequence ID" value="RMZ54913.1"/>
    <property type="molecule type" value="Genomic_DNA"/>
</dbReference>
<dbReference type="AlphaFoldDB" id="A0A3M7KWL0"/>
<evidence type="ECO:0000256" key="4">
    <source>
        <dbReference type="ARBA" id="ARBA00023002"/>
    </source>
</evidence>
<dbReference type="PROSITE" id="PS00678">
    <property type="entry name" value="WD_REPEATS_1"/>
    <property type="match status" value="1"/>
</dbReference>
<evidence type="ECO:0000256" key="1">
    <source>
        <dbReference type="ARBA" id="ARBA00006484"/>
    </source>
</evidence>
<evidence type="ECO:0000256" key="5">
    <source>
        <dbReference type="PROSITE-ProRule" id="PRU00221"/>
    </source>
</evidence>
<keyword evidence="3" id="KW-0677">Repeat</keyword>
<dbReference type="InterPro" id="IPR036291">
    <property type="entry name" value="NAD(P)-bd_dom_sf"/>
</dbReference>
<dbReference type="Pfam" id="PF25174">
    <property type="entry name" value="Beta-prop_THOC3"/>
    <property type="match status" value="1"/>
</dbReference>
<dbReference type="InterPro" id="IPR036322">
    <property type="entry name" value="WD40_repeat_dom_sf"/>
</dbReference>
<dbReference type="SMART" id="SM00320">
    <property type="entry name" value="WD40"/>
    <property type="match status" value="5"/>
</dbReference>
<comment type="caution">
    <text evidence="6">The sequence shown here is derived from an EMBL/GenBank/DDBJ whole genome shotgun (WGS) entry which is preliminary data.</text>
</comment>
<dbReference type="InterPro" id="IPR015943">
    <property type="entry name" value="WD40/YVTN_repeat-like_dom_sf"/>
</dbReference>
<evidence type="ECO:0000313" key="6">
    <source>
        <dbReference type="EMBL" id="RMZ54913.1"/>
    </source>
</evidence>
<feature type="repeat" description="WD" evidence="5">
    <location>
        <begin position="69"/>
        <end position="113"/>
    </location>
</feature>
<feature type="repeat" description="WD" evidence="5">
    <location>
        <begin position="24"/>
        <end position="56"/>
    </location>
</feature>
<dbReference type="InterPro" id="IPR019775">
    <property type="entry name" value="WD40_repeat_CS"/>
</dbReference>
<dbReference type="Proteomes" id="UP000279271">
    <property type="component" value="Unassembled WGS sequence"/>
</dbReference>
<keyword evidence="2 5" id="KW-0853">WD repeat</keyword>
<evidence type="ECO:0000256" key="2">
    <source>
        <dbReference type="ARBA" id="ARBA00022574"/>
    </source>
</evidence>
<protein>
    <submittedName>
        <fullName evidence="6">Uncharacterized protein</fullName>
    </submittedName>
</protein>
<evidence type="ECO:0000256" key="3">
    <source>
        <dbReference type="ARBA" id="ARBA00022737"/>
    </source>
</evidence>
<organism evidence="6 7">
    <name type="scientific">Auxenochlorella protothecoides</name>
    <name type="common">Green microalga</name>
    <name type="synonym">Chlorella protothecoides</name>
    <dbReference type="NCBI Taxonomy" id="3075"/>
    <lineage>
        <taxon>Eukaryota</taxon>
        <taxon>Viridiplantae</taxon>
        <taxon>Chlorophyta</taxon>
        <taxon>core chlorophytes</taxon>
        <taxon>Trebouxiophyceae</taxon>
        <taxon>Chlorellales</taxon>
        <taxon>Chlorellaceae</taxon>
        <taxon>Auxenochlorella</taxon>
    </lineage>
</organism>
<dbReference type="SUPFAM" id="SSF50978">
    <property type="entry name" value="WD40 repeat-like"/>
    <property type="match status" value="1"/>
</dbReference>
<dbReference type="GO" id="GO:0016491">
    <property type="term" value="F:oxidoreductase activity"/>
    <property type="evidence" value="ECO:0007669"/>
    <property type="project" value="UniProtKB-KW"/>
</dbReference>
<feature type="non-terminal residue" evidence="6">
    <location>
        <position position="1"/>
    </location>
</feature>
<dbReference type="SUPFAM" id="SSF51735">
    <property type="entry name" value="NAD(P)-binding Rossmann-fold domains"/>
    <property type="match status" value="1"/>
</dbReference>
<reference evidence="7" key="1">
    <citation type="journal article" date="2018" name="Algal Res.">
        <title>Characterization of plant carbon substrate utilization by Auxenochlorella protothecoides.</title>
        <authorList>
            <person name="Vogler B.W."/>
            <person name="Starkenburg S.R."/>
            <person name="Sudasinghe N."/>
            <person name="Schambach J.Y."/>
            <person name="Rollin J.A."/>
            <person name="Pattathil S."/>
            <person name="Barry A.N."/>
        </authorList>
    </citation>
    <scope>NUCLEOTIDE SEQUENCE [LARGE SCALE GENOMIC DNA]</scope>
    <source>
        <strain evidence="7">UTEX 25</strain>
    </source>
</reference>
<dbReference type="CDD" id="cd05327">
    <property type="entry name" value="retinol-DH_like_SDR_c_like"/>
    <property type="match status" value="1"/>
</dbReference>
<dbReference type="PANTHER" id="PTHR24320">
    <property type="entry name" value="RETINOL DEHYDROGENASE"/>
    <property type="match status" value="1"/>
</dbReference>
<dbReference type="Gene3D" id="3.40.50.720">
    <property type="entry name" value="NAD(P)-binding Rossmann-like Domain"/>
    <property type="match status" value="1"/>
</dbReference>
<gene>
    <name evidence="6" type="ORF">APUTEX25_000430</name>
</gene>
<dbReference type="PROSITE" id="PS50082">
    <property type="entry name" value="WD_REPEATS_2"/>
    <property type="match status" value="3"/>
</dbReference>
<dbReference type="InterPro" id="IPR001680">
    <property type="entry name" value="WD40_rpt"/>
</dbReference>
<dbReference type="InterPro" id="IPR002347">
    <property type="entry name" value="SDR_fam"/>
</dbReference>
<dbReference type="PROSITE" id="PS50294">
    <property type="entry name" value="WD_REPEATS_REGION"/>
    <property type="match status" value="2"/>
</dbReference>
<dbReference type="PRINTS" id="PR00081">
    <property type="entry name" value="GDHRDH"/>
</dbReference>
<name>A0A3M7KWL0_AUXPR</name>
<keyword evidence="4" id="KW-0560">Oxidoreductase</keyword>
<evidence type="ECO:0000313" key="7">
    <source>
        <dbReference type="Proteomes" id="UP000279271"/>
    </source>
</evidence>
<dbReference type="PANTHER" id="PTHR24320:SF148">
    <property type="entry name" value="NAD(P)-BINDING ROSSMANN-FOLD SUPERFAMILY PROTEIN"/>
    <property type="match status" value="1"/>
</dbReference>
<proteinExistence type="inferred from homology"/>
<comment type="similarity">
    <text evidence="1">Belongs to the short-chain dehydrogenases/reductases (SDR) family.</text>
</comment>
<accession>A0A3M7KWL0</accession>
<dbReference type="Gene3D" id="2.130.10.10">
    <property type="entry name" value="YVTN repeat-like/Quinoprotein amine dehydrogenase"/>
    <property type="match status" value="2"/>
</dbReference>
<feature type="repeat" description="WD" evidence="5">
    <location>
        <begin position="206"/>
        <end position="247"/>
    </location>
</feature>
<sequence>VEHSCPMTVAYADTPIAEWKRKELRAHRRKVFCVGWNEDGRRLATGSHDETMRVWSCDEAGIFKQEMEMRGHQDAVSRLAWHPTHPDKLASLGQLTEQSVRFWDTRSGKNTATLPTPGINLSLVWSPDAQYMAVNNLDDVVSILDVRRMKVVSKHNFKQQASMKSLGIECIFEIAFSKDSKHFYLATDAGEVEVLSFPDFKPERTMKGHVSRVSCMGFDPGHTRMASGGMDTVTSLWDLEEGICTQTFYDLDQAIRGVGFSHDGQYLAIVSEEPALEVVNLRTGANLGKQVLRTCPVDVAWNPRRHILAFPGASERDGSGAEHGLVELRYLPEQDVVRGVDLTGKVAVVTGGNAGIGVETVRALAGAGADVVFTSRNVEAGNKVVDRLQAEGVKGKLTVKQLDLASLNDIQSRVEAIQAAAPVIDYLILNAGVLSGPAKTKEGFEMSIGTNHIGHFHFTKCLLPKLKKQGRPARVVVLSSRAHFGARDLPMDDLNWERRRYSAWPAYNASKLCNLLFAKELARRTREAGDDIEVFALHPGVIGTSLFSGESLSNFAVRIAKAIPFFPLLKSPEQGAATSVYAATSPELNGQSGAYLSDCKVTGTSVLGQDANLAKQLWEKTEEMIAGALRS</sequence>